<accession>A0A1V0GQ72</accession>
<reference evidence="1" key="2">
    <citation type="submission" date="2017-12" db="EMBL/GenBank/DDBJ databases">
        <title>FDA dAtabase for Regulatory Grade micrObial Sequences (FDA-ARGOS): Supporting development and validation of Infectious Disease Dx tests.</title>
        <authorList>
            <person name="Campos J."/>
            <person name="Goldberg B."/>
            <person name="Tallon L."/>
            <person name="Sadzewicz L."/>
            <person name="Sengamalay N."/>
            <person name="Ott S."/>
            <person name="Godinez A."/>
            <person name="Nagaraj S."/>
            <person name="Vyas G."/>
            <person name="Aluvathingal J."/>
            <person name="Nadendla S."/>
            <person name="Geyer C."/>
            <person name="Nandy P."/>
            <person name="Hobson J."/>
            <person name="Sichtig H."/>
        </authorList>
    </citation>
    <scope>NUCLEOTIDE SEQUENCE</scope>
    <source>
        <strain evidence="1 3">FDAARGOS_252</strain>
    </source>
</reference>
<dbReference type="EMBL" id="CP020442">
    <property type="protein sequence ID" value="ARC35993.1"/>
    <property type="molecule type" value="Genomic_DNA"/>
</dbReference>
<dbReference type="Proteomes" id="UP000191257">
    <property type="component" value="Chromosome"/>
</dbReference>
<organism evidence="1 3">
    <name type="scientific">Paracoccus yeei</name>
    <dbReference type="NCBI Taxonomy" id="147645"/>
    <lineage>
        <taxon>Bacteria</taxon>
        <taxon>Pseudomonadati</taxon>
        <taxon>Pseudomonadota</taxon>
        <taxon>Alphaproteobacteria</taxon>
        <taxon>Rhodobacterales</taxon>
        <taxon>Paracoccaceae</taxon>
        <taxon>Paracoccus</taxon>
    </lineage>
</organism>
<evidence type="ECO:0000313" key="3">
    <source>
        <dbReference type="Proteomes" id="UP000191257"/>
    </source>
</evidence>
<dbReference type="KEGG" id="pye:A6J80_05985"/>
<dbReference type="RefSeq" id="WP_080620830.1">
    <property type="nucleotide sequence ID" value="NZ_CAWMZI010000001.1"/>
</dbReference>
<gene>
    <name evidence="1" type="ORF">A6J80_05985</name>
    <name evidence="2" type="ORF">A6J80_08815</name>
</gene>
<protein>
    <submittedName>
        <fullName evidence="1">Uncharacterized protein</fullName>
    </submittedName>
</protein>
<proteinExistence type="predicted"/>
<dbReference type="AlphaFoldDB" id="A0A1V0GQ72"/>
<evidence type="ECO:0000313" key="2">
    <source>
        <dbReference type="EMBL" id="ARC36467.1"/>
    </source>
</evidence>
<reference evidence="3" key="1">
    <citation type="submission" date="2017-03" db="EMBL/GenBank/DDBJ databases">
        <title>FDA dAtabase for Regulatory Grade micrObial Sequences (FDA-ARGOS): Supporting development and validation of Infectious Disease Dx tests.</title>
        <authorList>
            <person name="Minogue T."/>
            <person name="Wolcott M."/>
            <person name="Wasieloski L."/>
            <person name="Aguilar W."/>
            <person name="Moore D."/>
            <person name="Tallon L."/>
            <person name="Sadzewicz L."/>
            <person name="Sengamalay N."/>
            <person name="Ott S."/>
            <person name="Godinez A."/>
            <person name="Nagaraj S."/>
            <person name="Nadendla S."/>
            <person name="Geyer C."/>
            <person name="Sichtig H."/>
        </authorList>
    </citation>
    <scope>NUCLEOTIDE SEQUENCE [LARGE SCALE GENOMIC DNA]</scope>
    <source>
        <strain evidence="3">FDAARGOS_252</strain>
    </source>
</reference>
<name>A0A1V0GQ72_9RHOB</name>
<keyword evidence="3" id="KW-1185">Reference proteome</keyword>
<dbReference type="KEGG" id="pye:A6J80_08815"/>
<sequence length="91" mass="10182">MDIDVVRAEIGDEELGVHILLVSGRVDEETLRSEFTFTLYRQDDPAGEHRLTVIYDFARRDYALKMAGVTGIDDLILCALQKLALYGAVHG</sequence>
<evidence type="ECO:0000313" key="1">
    <source>
        <dbReference type="EMBL" id="ARC35993.1"/>
    </source>
</evidence>
<dbReference type="EMBL" id="CP020442">
    <property type="protein sequence ID" value="ARC36467.1"/>
    <property type="molecule type" value="Genomic_DNA"/>
</dbReference>